<feature type="region of interest" description="Disordered" evidence="1">
    <location>
        <begin position="724"/>
        <end position="743"/>
    </location>
</feature>
<evidence type="ECO:0000256" key="1">
    <source>
        <dbReference type="SAM" id="MobiDB-lite"/>
    </source>
</evidence>
<dbReference type="AlphaFoldDB" id="A0AAV5R1V1"/>
<feature type="domain" description="Utp8 C-terminal" evidence="3">
    <location>
        <begin position="465"/>
        <end position="787"/>
    </location>
</feature>
<protein>
    <submittedName>
        <fullName evidence="4">Utp8 protein</fullName>
    </submittedName>
</protein>
<dbReference type="InterPro" id="IPR053881">
    <property type="entry name" value="Utp8_C"/>
</dbReference>
<dbReference type="Pfam" id="PF10395">
    <property type="entry name" value="Utp8_b_propeller"/>
    <property type="match status" value="1"/>
</dbReference>
<name>A0AAV5R1V1_PICKL</name>
<comment type="caution">
    <text evidence="4">The sequence shown here is derived from an EMBL/GenBank/DDBJ whole genome shotgun (WGS) entry which is preliminary data.</text>
</comment>
<dbReference type="Pfam" id="PF22542">
    <property type="entry name" value="Utp8_C"/>
    <property type="match status" value="1"/>
</dbReference>
<dbReference type="EMBL" id="BTGB01000002">
    <property type="protein sequence ID" value="GMM45255.1"/>
    <property type="molecule type" value="Genomic_DNA"/>
</dbReference>
<evidence type="ECO:0000259" key="2">
    <source>
        <dbReference type="Pfam" id="PF10395"/>
    </source>
</evidence>
<keyword evidence="5" id="KW-1185">Reference proteome</keyword>
<dbReference type="InterPro" id="IPR018843">
    <property type="entry name" value="Utp8_b-prop"/>
</dbReference>
<evidence type="ECO:0000259" key="3">
    <source>
        <dbReference type="Pfam" id="PF22542"/>
    </source>
</evidence>
<gene>
    <name evidence="4" type="ORF">DAPK24_018300</name>
</gene>
<dbReference type="Proteomes" id="UP001378960">
    <property type="component" value="Unassembled WGS sequence"/>
</dbReference>
<proteinExistence type="predicted"/>
<accession>A0AAV5R1V1</accession>
<feature type="compositionally biased region" description="Low complexity" evidence="1">
    <location>
        <begin position="724"/>
        <end position="733"/>
    </location>
</feature>
<feature type="domain" description="Utp8 beta-propeller" evidence="2">
    <location>
        <begin position="5"/>
        <end position="439"/>
    </location>
</feature>
<evidence type="ECO:0000313" key="4">
    <source>
        <dbReference type="EMBL" id="GMM45255.1"/>
    </source>
</evidence>
<evidence type="ECO:0000313" key="5">
    <source>
        <dbReference type="Proteomes" id="UP001378960"/>
    </source>
</evidence>
<organism evidence="4 5">
    <name type="scientific">Pichia kluyveri</name>
    <name type="common">Yeast</name>
    <dbReference type="NCBI Taxonomy" id="36015"/>
    <lineage>
        <taxon>Eukaryota</taxon>
        <taxon>Fungi</taxon>
        <taxon>Dikarya</taxon>
        <taxon>Ascomycota</taxon>
        <taxon>Saccharomycotina</taxon>
        <taxon>Pichiomycetes</taxon>
        <taxon>Pichiales</taxon>
        <taxon>Pichiaceae</taxon>
        <taxon>Pichia</taxon>
    </lineage>
</organism>
<reference evidence="4 5" key="1">
    <citation type="journal article" date="2023" name="Elife">
        <title>Identification of key yeast species and microbe-microbe interactions impacting larval growth of Drosophila in the wild.</title>
        <authorList>
            <person name="Mure A."/>
            <person name="Sugiura Y."/>
            <person name="Maeda R."/>
            <person name="Honda K."/>
            <person name="Sakurai N."/>
            <person name="Takahashi Y."/>
            <person name="Watada M."/>
            <person name="Katoh T."/>
            <person name="Gotoh A."/>
            <person name="Gotoh Y."/>
            <person name="Taniguchi I."/>
            <person name="Nakamura K."/>
            <person name="Hayashi T."/>
            <person name="Katayama T."/>
            <person name="Uemura T."/>
            <person name="Hattori Y."/>
        </authorList>
    </citation>
    <scope>NUCLEOTIDE SEQUENCE [LARGE SCALE GENOMIC DNA]</scope>
    <source>
        <strain evidence="4 5">PK-24</strain>
    </source>
</reference>
<sequence>MSSLIYDPFVVTNLPRLQSKSDISKLCFTSQINDSNSSNFDITISGSYIATFITRPSPKMIWSYALSPDSIITAMDSYDLDLNTDNERKLFAVNINERKNYFIKFIDYGNNNNKANNNNNNKTNIDDENQSSSTSVVNEEDRHIIESNDNLKHVNDKTIQLNDEIIGLKFSNSNSNYLFALFKNGKISVLNFSTDEEINKSNIENLSFNDNINSNNQILYHQFIKPEQLSINSKSQKVDNILLIVEKVKNSNKLNVRLISLNLDEILEISNSEIIVDDYSKLTNIQFTFDISGKLVILKNTDNYQLLLESYELPLINNKKIINITGVFQKEPKESPTSIKCASTNRILITKGSTVSLIDIKYESLLSSLDLYSRSKENNNGFTKTPRNATLLNVPIVNGNTIKSKNTFALLVLKNSKENISQIHYISIDVGLGKLRDALTPLPPNEEEIEIENENSFITFQGYLNDDDEEDQLIKNETENLNDTIDKINQLKENNDVKGLENVILGYLKNLSIEKIEKNNKFEVFESEKDKFVDFKLVKFFTLILFEYLNEDEEYIPERGITYFLTHPLFPIDIAHGLISKLKLFPRLQRQAIVTCVNIPSKDLIIELNDVENDEIFKDIIKRLIEEFSTEKITNETIKIIKSENSKFDLDKIINNIIKLNFGYEILNSFIDSNGMILSLHYSNDSNKLNKLTKQSQLKIDSLLKDHELLTLIDQALKNVEIVNSHSNNNSNKKSNKKKREEREIGDLTVGMSGFDMMMKFDTDINKRGSSNGRSKVTTYTIDRLTI</sequence>